<sequence>MTTLVTVSLIDENGRISMNCQRADATLPLAAEHVERLIEGLGVLREQLQPPVRTRDPVAGEQVQAQLDPRWWVAPEMFVGGALLQLRHTRFGWLAFALPLQSLRDLHKSLGDLLAFSEQQARAQKVN</sequence>
<name>A0ABZ0WG66_9BURK</name>
<reference evidence="1 2" key="1">
    <citation type="submission" date="2023-12" db="EMBL/GenBank/DDBJ databases">
        <title>Genome sequencing and assembly of bacterial species from a model synthetic community.</title>
        <authorList>
            <person name="Hogle S.L."/>
        </authorList>
    </citation>
    <scope>NUCLEOTIDE SEQUENCE [LARGE SCALE GENOMIC DNA]</scope>
    <source>
        <strain evidence="1 2">HAMBI 2494</strain>
    </source>
</reference>
<protein>
    <submittedName>
        <fullName evidence="1">Uncharacterized protein</fullName>
    </submittedName>
</protein>
<keyword evidence="2" id="KW-1185">Reference proteome</keyword>
<dbReference type="EMBL" id="CP139965">
    <property type="protein sequence ID" value="WQD76277.1"/>
    <property type="molecule type" value="Genomic_DNA"/>
</dbReference>
<dbReference type="RefSeq" id="WP_114813952.1">
    <property type="nucleotide sequence ID" value="NZ_CP139965.1"/>
</dbReference>
<organism evidence="1 2">
    <name type="scientific">Paraburkholderia kururiensis</name>
    <dbReference type="NCBI Taxonomy" id="984307"/>
    <lineage>
        <taxon>Bacteria</taxon>
        <taxon>Pseudomonadati</taxon>
        <taxon>Pseudomonadota</taxon>
        <taxon>Betaproteobacteria</taxon>
        <taxon>Burkholderiales</taxon>
        <taxon>Burkholderiaceae</taxon>
        <taxon>Paraburkholderia</taxon>
    </lineage>
</organism>
<evidence type="ECO:0000313" key="1">
    <source>
        <dbReference type="EMBL" id="WQD76277.1"/>
    </source>
</evidence>
<proteinExistence type="predicted"/>
<gene>
    <name evidence="1" type="ORF">U0042_19465</name>
</gene>
<dbReference type="Proteomes" id="UP001325479">
    <property type="component" value="Chromosome"/>
</dbReference>
<accession>A0ABZ0WG66</accession>
<evidence type="ECO:0000313" key="2">
    <source>
        <dbReference type="Proteomes" id="UP001325479"/>
    </source>
</evidence>